<evidence type="ECO:0000313" key="1">
    <source>
        <dbReference type="EMBL" id="KAL0933379.1"/>
    </source>
</evidence>
<keyword evidence="2" id="KW-1185">Reference proteome</keyword>
<comment type="caution">
    <text evidence="1">The sequence shown here is derived from an EMBL/GenBank/DDBJ whole genome shotgun (WGS) entry which is preliminary data.</text>
</comment>
<proteinExistence type="predicted"/>
<organism evidence="1 2">
    <name type="scientific">Colletotrichum truncatum</name>
    <name type="common">Anthracnose fungus</name>
    <name type="synonym">Colletotrichum capsici</name>
    <dbReference type="NCBI Taxonomy" id="5467"/>
    <lineage>
        <taxon>Eukaryota</taxon>
        <taxon>Fungi</taxon>
        <taxon>Dikarya</taxon>
        <taxon>Ascomycota</taxon>
        <taxon>Pezizomycotina</taxon>
        <taxon>Sordariomycetes</taxon>
        <taxon>Hypocreomycetidae</taxon>
        <taxon>Glomerellales</taxon>
        <taxon>Glomerellaceae</taxon>
        <taxon>Colletotrichum</taxon>
        <taxon>Colletotrichum truncatum species complex</taxon>
    </lineage>
</organism>
<dbReference type="EMBL" id="VUJX02000008">
    <property type="protein sequence ID" value="KAL0933379.1"/>
    <property type="molecule type" value="Genomic_DNA"/>
</dbReference>
<sequence>MPPRKGSPKVKTGCRTCKARKVKCDEAKPKCMRCTSSGRECAGYEPNFEHGLAWYRPQQLTAHDQREGRAFQFFSHMVGPVLSGPTDSYFWTHLVVQFSHFEPAVRHAVLAISSLYEDFHGGARVTRQKRGNAFALSHYSAAIEKIKGAQDEQLVLLVCVLFVCVEYLQGDVEAALRHCKHGILILNKIGCSSWAREYLMPIFRRLSFISFFLGKKPSDDVLVPGLIGYEASMPPRFTSVEEAQNAIDDLTVHAIELVAKSDLSGREPLETRLQEFHAKVSELDATIPPQESVKKIAICGMKIKTEMARIQVNTIDGEGESRFDEWSENFRTIVALARRAAELKATFPDDRPRASFTFEQGFLSMMGFVSVKCRDLQTRLEALELMTKIPAPKEGLLDVGTLYRVGRRGAEIEHGVSLDDGTLEKNPAAMAQVSFPPESKRLLGAPIEHELDVIKNENGTTTYRRTVHFLSQGTNGEETFYQGIFDMVSLIWAMAGAVAPAIVRAATLSDVCTTTHAQEALPAAGTIPGITIDASSVQTAIISNTSVTSEWYPTSTIDYCNVTFAYSHDGLPNDIVHVTYWVPAPDAFQNRYVSTGGGGLAINSQSQYIPTGIIVGAVSGITDGGFGSFNTQWDAVFLAANGTTNWQSVYMFGYQAHNELAILGKQFTRNFYGVAADQKIYSYYQGCSEGGREGWSQVQRFGDQFDGAVTGAPAFRYGQQQVNHLTPNVMETTRGYFPPSCELDKILNLTIAACDPLDGKTDGVVSRSDLCKLTFDFNSTVGEAYSCEASSGSSGPGGFGGLARRQFPGSSPTPAQNGTVTAEGAALVAAYYDGLHDSEGKRVYLNYQPGSAFTDASTKFDESTGTWGVSISGLGGEWVARYLQLRDTSTLESLNSVTYDTLRDWMLYGMNHYADSLQTTNPDLSAFQAAGGKVLHVHGEQDDSIPAASSVHYYESVRSVMFPGQGFNESSAALDEFYRLYLVPGGAHCGVNSHQPNGGWPQTTLQTVIDWVENGAAPDTLNSTGDISTLCRWPLRPLWTDNGAKFDCVYDQASIDTWKYTFDAFKVPVY</sequence>
<reference evidence="1 2" key="1">
    <citation type="journal article" date="2020" name="Phytopathology">
        <title>Genome Sequence Resources of Colletotrichum truncatum, C. plurivorum, C. musicola, and C. sojae: Four Species Pathogenic to Soybean (Glycine max).</title>
        <authorList>
            <person name="Rogerio F."/>
            <person name="Boufleur T.R."/>
            <person name="Ciampi-Guillardi M."/>
            <person name="Sukno S.A."/>
            <person name="Thon M.R."/>
            <person name="Massola Junior N.S."/>
            <person name="Baroncelli R."/>
        </authorList>
    </citation>
    <scope>NUCLEOTIDE SEQUENCE [LARGE SCALE GENOMIC DNA]</scope>
    <source>
        <strain evidence="1 2">CMES1059</strain>
    </source>
</reference>
<gene>
    <name evidence="1" type="ORF">CTRU02_212342</name>
</gene>
<evidence type="ECO:0000313" key="2">
    <source>
        <dbReference type="Proteomes" id="UP000805649"/>
    </source>
</evidence>
<protein>
    <submittedName>
        <fullName evidence="1">Tannase subunit protein</fullName>
    </submittedName>
</protein>
<accession>A0ACC3YN97</accession>
<dbReference type="Proteomes" id="UP000805649">
    <property type="component" value="Unassembled WGS sequence"/>
</dbReference>
<name>A0ACC3YN97_COLTU</name>